<dbReference type="EMBL" id="JBHSCN010000006">
    <property type="protein sequence ID" value="MFC4244860.1"/>
    <property type="molecule type" value="Genomic_DNA"/>
</dbReference>
<dbReference type="PROSITE" id="PS51318">
    <property type="entry name" value="TAT"/>
    <property type="match status" value="1"/>
</dbReference>
<feature type="domain" description="PBP" evidence="5">
    <location>
        <begin position="34"/>
        <end position="333"/>
    </location>
</feature>
<sequence>MKLFRAPSRRSRRTVLATAAAFAAAALVLSGVGPASATSYVRISGEGSSWAGNAWADFAANAQRQGVTVDYNPVGSSTGRDDFARQDNASFADSEIPFTGAASDPTDNTQPNFTYGMLPVVAGGTAFMYNVPIGGAQFSGLQLNMSTIAGIFSGKITQWNAPAIKATNPGVALPAHVINVVVRSDGSGATDQFKLWMMRQFPADYAYLTSHTGEKASQADSYFPTGSLSNFIAQNGSTGVTTYTQNTPYTIDYDEYSYALQAGYPVAKVENAAGFYTTPTQSAVAVALIAAKINTDPSSPDYLSQDLSNVYLYKDPRSYPMSMYSYEIVPDQTNLVTSNSKGASLAWVSTQAICRWQADMGPLGYSPLPMNLVLAGMQQILKIPGIDASTKGSITDAEKGVLNSGTNPCDNPTFQPGDDPSHNVLVDTAPFPAGCNAACQAPWKQAGRGVGSGPSFGTTTVKSDVSANPGATSSSTSSTGSGATSGAAGTSGASGAAGSTPGAAGHTSSGAAAGNGSGTGAGAGSGSGTSHQVCNADTGVCTTATTASLSDTAAAAQAVPTTIQSPGGWGSTQWLGLVVGILMFLALIAGPPLIVLSGRRKAGR</sequence>
<dbReference type="RefSeq" id="WP_390231092.1">
    <property type="nucleotide sequence ID" value="NZ_JBHSCN010000006.1"/>
</dbReference>
<evidence type="ECO:0000256" key="2">
    <source>
        <dbReference type="SAM" id="MobiDB-lite"/>
    </source>
</evidence>
<keyword evidence="3" id="KW-0812">Transmembrane</keyword>
<dbReference type="Proteomes" id="UP001595900">
    <property type="component" value="Unassembled WGS sequence"/>
</dbReference>
<accession>A0ABV8Q941</accession>
<keyword evidence="3" id="KW-1133">Transmembrane helix</keyword>
<dbReference type="InterPro" id="IPR050962">
    <property type="entry name" value="Phosphate-bind_PstS"/>
</dbReference>
<comment type="similarity">
    <text evidence="1">Belongs to the PstS family.</text>
</comment>
<feature type="region of interest" description="Disordered" evidence="2">
    <location>
        <begin position="446"/>
        <end position="511"/>
    </location>
</feature>
<evidence type="ECO:0000256" key="3">
    <source>
        <dbReference type="SAM" id="Phobius"/>
    </source>
</evidence>
<dbReference type="PANTHER" id="PTHR42996:SF1">
    <property type="entry name" value="PHOSPHATE-BINDING PROTEIN PSTS"/>
    <property type="match status" value="1"/>
</dbReference>
<name>A0ABV8Q941_9MICO</name>
<dbReference type="PANTHER" id="PTHR42996">
    <property type="entry name" value="PHOSPHATE-BINDING PROTEIN PSTS"/>
    <property type="match status" value="1"/>
</dbReference>
<dbReference type="InterPro" id="IPR006311">
    <property type="entry name" value="TAT_signal"/>
</dbReference>
<feature type="transmembrane region" description="Helical" evidence="3">
    <location>
        <begin position="574"/>
        <end position="596"/>
    </location>
</feature>
<evidence type="ECO:0000256" key="1">
    <source>
        <dbReference type="ARBA" id="ARBA00008725"/>
    </source>
</evidence>
<gene>
    <name evidence="6" type="ORF">ACFOYW_15910</name>
</gene>
<keyword evidence="7" id="KW-1185">Reference proteome</keyword>
<proteinExistence type="inferred from homology"/>
<evidence type="ECO:0000313" key="6">
    <source>
        <dbReference type="EMBL" id="MFC4244860.1"/>
    </source>
</evidence>
<dbReference type="SUPFAM" id="SSF53850">
    <property type="entry name" value="Periplasmic binding protein-like II"/>
    <property type="match status" value="1"/>
</dbReference>
<keyword evidence="3" id="KW-0472">Membrane</keyword>
<feature type="compositionally biased region" description="Polar residues" evidence="2">
    <location>
        <begin position="455"/>
        <end position="465"/>
    </location>
</feature>
<protein>
    <submittedName>
        <fullName evidence="6">Substrate-binding domain-containing protein</fullName>
    </submittedName>
</protein>
<evidence type="ECO:0000313" key="7">
    <source>
        <dbReference type="Proteomes" id="UP001595900"/>
    </source>
</evidence>
<comment type="caution">
    <text evidence="6">The sequence shown here is derived from an EMBL/GenBank/DDBJ whole genome shotgun (WGS) entry which is preliminary data.</text>
</comment>
<evidence type="ECO:0000256" key="4">
    <source>
        <dbReference type="SAM" id="SignalP"/>
    </source>
</evidence>
<feature type="signal peptide" evidence="4">
    <location>
        <begin position="1"/>
        <end position="37"/>
    </location>
</feature>
<feature type="chain" id="PRO_5046831299" evidence="4">
    <location>
        <begin position="38"/>
        <end position="604"/>
    </location>
</feature>
<evidence type="ECO:0000259" key="5">
    <source>
        <dbReference type="Pfam" id="PF12849"/>
    </source>
</evidence>
<organism evidence="6 7">
    <name type="scientific">Gryllotalpicola reticulitermitis</name>
    <dbReference type="NCBI Taxonomy" id="1184153"/>
    <lineage>
        <taxon>Bacteria</taxon>
        <taxon>Bacillati</taxon>
        <taxon>Actinomycetota</taxon>
        <taxon>Actinomycetes</taxon>
        <taxon>Micrococcales</taxon>
        <taxon>Microbacteriaceae</taxon>
        <taxon>Gryllotalpicola</taxon>
    </lineage>
</organism>
<dbReference type="Pfam" id="PF12849">
    <property type="entry name" value="PBP_like_2"/>
    <property type="match status" value="1"/>
</dbReference>
<feature type="compositionally biased region" description="Low complexity" evidence="2">
    <location>
        <begin position="466"/>
        <end position="511"/>
    </location>
</feature>
<reference evidence="7" key="1">
    <citation type="journal article" date="2019" name="Int. J. Syst. Evol. Microbiol.">
        <title>The Global Catalogue of Microorganisms (GCM) 10K type strain sequencing project: providing services to taxonomists for standard genome sequencing and annotation.</title>
        <authorList>
            <consortium name="The Broad Institute Genomics Platform"/>
            <consortium name="The Broad Institute Genome Sequencing Center for Infectious Disease"/>
            <person name="Wu L."/>
            <person name="Ma J."/>
        </authorList>
    </citation>
    <scope>NUCLEOTIDE SEQUENCE [LARGE SCALE GENOMIC DNA]</scope>
    <source>
        <strain evidence="7">CGMCC 1.10363</strain>
    </source>
</reference>
<keyword evidence="4" id="KW-0732">Signal</keyword>
<dbReference type="Gene3D" id="3.40.190.10">
    <property type="entry name" value="Periplasmic binding protein-like II"/>
    <property type="match status" value="2"/>
</dbReference>
<dbReference type="InterPro" id="IPR024370">
    <property type="entry name" value="PBP_domain"/>
</dbReference>